<dbReference type="PROSITE" id="PS52016">
    <property type="entry name" value="TONB_DEPENDENT_REC_3"/>
    <property type="match status" value="1"/>
</dbReference>
<dbReference type="PANTHER" id="PTHR32552:SF81">
    <property type="entry name" value="TONB-DEPENDENT OUTER MEMBRANE RECEPTOR"/>
    <property type="match status" value="1"/>
</dbReference>
<keyword evidence="13" id="KW-0732">Signal</keyword>
<keyword evidence="17" id="KW-1185">Reference proteome</keyword>
<evidence type="ECO:0000256" key="9">
    <source>
        <dbReference type="ARBA" id="ARBA00023136"/>
    </source>
</evidence>
<dbReference type="Pfam" id="PF07715">
    <property type="entry name" value="Plug"/>
    <property type="match status" value="1"/>
</dbReference>
<dbReference type="eggNOG" id="COG4772">
    <property type="taxonomic scope" value="Bacteria"/>
</dbReference>
<feature type="chain" id="PRO_5003552924" description="TonB-dependent receptor plug domain-containing protein" evidence="13">
    <location>
        <begin position="23"/>
        <end position="827"/>
    </location>
</feature>
<dbReference type="InterPro" id="IPR012910">
    <property type="entry name" value="Plug_dom"/>
</dbReference>
<keyword evidence="2 11" id="KW-0813">Transport</keyword>
<keyword evidence="7" id="KW-0406">Ion transport</keyword>
<evidence type="ECO:0000256" key="7">
    <source>
        <dbReference type="ARBA" id="ARBA00023065"/>
    </source>
</evidence>
<accession>H1Q3V5</accession>
<name>H1Q3V5_9BACT</name>
<dbReference type="InterPro" id="IPR036942">
    <property type="entry name" value="Beta-barrel_TonB_sf"/>
</dbReference>
<dbReference type="STRING" id="883158.HMPREF9140_01593"/>
<dbReference type="RefSeq" id="WP_006953099.1">
    <property type="nucleotide sequence ID" value="NZ_JH594522.1"/>
</dbReference>
<keyword evidence="5 11" id="KW-0812">Transmembrane</keyword>
<organism evidence="16 17">
    <name type="scientific">Prevotella micans F0438</name>
    <dbReference type="NCBI Taxonomy" id="883158"/>
    <lineage>
        <taxon>Bacteria</taxon>
        <taxon>Pseudomonadati</taxon>
        <taxon>Bacteroidota</taxon>
        <taxon>Bacteroidia</taxon>
        <taxon>Bacteroidales</taxon>
        <taxon>Prevotellaceae</taxon>
        <taxon>Prevotella</taxon>
    </lineage>
</organism>
<feature type="signal peptide" evidence="13">
    <location>
        <begin position="1"/>
        <end position="22"/>
    </location>
</feature>
<evidence type="ECO:0000259" key="15">
    <source>
        <dbReference type="Pfam" id="PF07715"/>
    </source>
</evidence>
<dbReference type="PATRIC" id="fig|883158.3.peg.1593"/>
<evidence type="ECO:0000256" key="12">
    <source>
        <dbReference type="RuleBase" id="RU003357"/>
    </source>
</evidence>
<evidence type="ECO:0000256" key="10">
    <source>
        <dbReference type="ARBA" id="ARBA00023237"/>
    </source>
</evidence>
<keyword evidence="10 11" id="KW-0998">Cell outer membrane</keyword>
<evidence type="ECO:0000313" key="16">
    <source>
        <dbReference type="EMBL" id="EHO68553.1"/>
    </source>
</evidence>
<keyword evidence="3 11" id="KW-1134">Transmembrane beta strand</keyword>
<dbReference type="GO" id="GO:0009279">
    <property type="term" value="C:cell outer membrane"/>
    <property type="evidence" value="ECO:0007669"/>
    <property type="project" value="UniProtKB-SubCell"/>
</dbReference>
<dbReference type="EMBL" id="AGWK01000042">
    <property type="protein sequence ID" value="EHO68553.1"/>
    <property type="molecule type" value="Genomic_DNA"/>
</dbReference>
<reference evidence="16 17" key="1">
    <citation type="submission" date="2011-12" db="EMBL/GenBank/DDBJ databases">
        <title>The Genome Sequence of Prevotella micans F0438.</title>
        <authorList>
            <consortium name="The Broad Institute Genome Sequencing Platform"/>
            <person name="Earl A."/>
            <person name="Ward D."/>
            <person name="Feldgarden M."/>
            <person name="Gevers D."/>
            <person name="Izard J."/>
            <person name="Baranova O.V."/>
            <person name="Blanton J.M."/>
            <person name="Wade W.G."/>
            <person name="Dewhirst F.E."/>
            <person name="Young S.K."/>
            <person name="Zeng Q."/>
            <person name="Gargeya S."/>
            <person name="Fitzgerald M."/>
            <person name="Haas B."/>
            <person name="Abouelleil A."/>
            <person name="Alvarado L."/>
            <person name="Arachchi H.M."/>
            <person name="Berlin A."/>
            <person name="Chapman S.B."/>
            <person name="Gearin G."/>
            <person name="Goldberg J."/>
            <person name="Griggs A."/>
            <person name="Gujja S."/>
            <person name="Hansen M."/>
            <person name="Heiman D."/>
            <person name="Howarth C."/>
            <person name="Larimer J."/>
            <person name="Lui A."/>
            <person name="MacDonald P.J.P."/>
            <person name="McCowen C."/>
            <person name="Montmayeur A."/>
            <person name="Murphy C."/>
            <person name="Neiman D."/>
            <person name="Pearson M."/>
            <person name="Priest M."/>
            <person name="Roberts A."/>
            <person name="Saif S."/>
            <person name="Shea T."/>
            <person name="Sisk P."/>
            <person name="Stolte C."/>
            <person name="Sykes S."/>
            <person name="Wortman J."/>
            <person name="Nusbaum C."/>
            <person name="Birren B."/>
        </authorList>
    </citation>
    <scope>NUCLEOTIDE SEQUENCE [LARGE SCALE GENOMIC DNA]</scope>
    <source>
        <strain evidence="16 17">F0438</strain>
    </source>
</reference>
<evidence type="ECO:0000256" key="3">
    <source>
        <dbReference type="ARBA" id="ARBA00022452"/>
    </source>
</evidence>
<gene>
    <name evidence="16" type="ORF">HMPREF9140_01593</name>
</gene>
<dbReference type="Pfam" id="PF00593">
    <property type="entry name" value="TonB_dep_Rec_b-barrel"/>
    <property type="match status" value="1"/>
</dbReference>
<dbReference type="Gene3D" id="2.40.170.20">
    <property type="entry name" value="TonB-dependent receptor, beta-barrel domain"/>
    <property type="match status" value="2"/>
</dbReference>
<evidence type="ECO:0000256" key="8">
    <source>
        <dbReference type="ARBA" id="ARBA00023077"/>
    </source>
</evidence>
<dbReference type="PANTHER" id="PTHR32552">
    <property type="entry name" value="FERRICHROME IRON RECEPTOR-RELATED"/>
    <property type="match status" value="1"/>
</dbReference>
<evidence type="ECO:0000256" key="6">
    <source>
        <dbReference type="ARBA" id="ARBA00023004"/>
    </source>
</evidence>
<evidence type="ECO:0000256" key="13">
    <source>
        <dbReference type="SAM" id="SignalP"/>
    </source>
</evidence>
<evidence type="ECO:0000256" key="11">
    <source>
        <dbReference type="PROSITE-ProRule" id="PRU01360"/>
    </source>
</evidence>
<evidence type="ECO:0000256" key="1">
    <source>
        <dbReference type="ARBA" id="ARBA00004571"/>
    </source>
</evidence>
<feature type="domain" description="TonB-dependent receptor-like beta-barrel" evidence="14">
    <location>
        <begin position="426"/>
        <end position="789"/>
    </location>
</feature>
<protein>
    <recommendedName>
        <fullName evidence="18">TonB-dependent receptor plug domain-containing protein</fullName>
    </recommendedName>
</protein>
<dbReference type="GO" id="GO:0006826">
    <property type="term" value="P:iron ion transport"/>
    <property type="evidence" value="ECO:0007669"/>
    <property type="project" value="UniProtKB-KW"/>
</dbReference>
<comment type="similarity">
    <text evidence="11 12">Belongs to the TonB-dependent receptor family.</text>
</comment>
<evidence type="ECO:0008006" key="18">
    <source>
        <dbReference type="Google" id="ProtNLM"/>
    </source>
</evidence>
<evidence type="ECO:0000259" key="14">
    <source>
        <dbReference type="Pfam" id="PF00593"/>
    </source>
</evidence>
<sequence>MTRNVFLLSCLLALTSSTKMSAVCKDIVEDSSRVYDIEEVVIVDQPKENLRLRQQPLSSTTFGQNQLHLLNVGSLHQLSAFVPSFAMPNYGSRYTSSIYIRGIGSRVYSPAMGIYLDGMPIQSKSALNFHIYNVERIDILRGPQSTLYGTNTEGGLIRLYTRNPFNYQGTDIKLSIGTKFKREFEAVLYKKQSDNFAYSLAAFYSGENGSFKNKFNGEYASLINEFGSRAKLLWRTNTNWNFMLTSDYQNTDQNAAPYGLFLTSEQIAQAPITSPLFGLKPGTQAPNQNRQSSYKRHLLNTGFGIKYTAPQFEINSMMTWQFLKDRMLMDVDYLPKDYLLLQQKQKQNALTQELTIKNTTPATWNWTFGAIATHQWLRTESPVVFGNDMNKHLSQLITQYAYNGILKSMAAGIAQKLIQNGMSPEQAQLAALVTARTMIQAAGGCNITINMSPIPGTFQTPSTNLGIFHESNIALTRRLTATIGLRYDISRIEIDYATSARATLNEQVMGVTLTPTITSILRSNESTRFKHILPKAGLLYKLPNQSNIYFTCAKGYRAGGYNIQMFADILQAELSAVTQTARQDINIAHTPEQYRALAETITYKPETSWNYEIGAHLNTKNKQLHVDLAAYYARIRNQQISVMASNYGFGRQTTNALRSNTFGIETQLRGNALDGKMNYAFSYAFARARFTRTNASITAPYHNKQTPFIPRHTLGTMVDYLIKVDPAALINPTAKMHLRTLTVGLNLSANGPIYWDMANTIRQNFYALLGAHADANFGVLHLNLWIRNLTDTRHNTFAIQSSATGTRLTFAQQGHPFQLGLDIMYHF</sequence>
<evidence type="ECO:0000256" key="2">
    <source>
        <dbReference type="ARBA" id="ARBA00022448"/>
    </source>
</evidence>
<dbReference type="InterPro" id="IPR039426">
    <property type="entry name" value="TonB-dep_rcpt-like"/>
</dbReference>
<keyword evidence="9 11" id="KW-0472">Membrane</keyword>
<evidence type="ECO:0000256" key="5">
    <source>
        <dbReference type="ARBA" id="ARBA00022692"/>
    </source>
</evidence>
<dbReference type="Proteomes" id="UP000016023">
    <property type="component" value="Unassembled WGS sequence"/>
</dbReference>
<dbReference type="InterPro" id="IPR000531">
    <property type="entry name" value="Beta-barrel_TonB"/>
</dbReference>
<proteinExistence type="inferred from homology"/>
<evidence type="ECO:0000313" key="17">
    <source>
        <dbReference type="Proteomes" id="UP000016023"/>
    </source>
</evidence>
<evidence type="ECO:0000256" key="4">
    <source>
        <dbReference type="ARBA" id="ARBA00022496"/>
    </source>
</evidence>
<keyword evidence="6" id="KW-0408">Iron</keyword>
<feature type="domain" description="TonB-dependent receptor plug" evidence="15">
    <location>
        <begin position="52"/>
        <end position="155"/>
    </location>
</feature>
<dbReference type="SUPFAM" id="SSF56935">
    <property type="entry name" value="Porins"/>
    <property type="match status" value="1"/>
</dbReference>
<comment type="subcellular location">
    <subcellularLocation>
        <location evidence="1 11">Cell outer membrane</location>
        <topology evidence="1 11">Multi-pass membrane protein</topology>
    </subcellularLocation>
</comment>
<dbReference type="HOGENOM" id="CLU_008287_15_2_10"/>
<comment type="caution">
    <text evidence="16">The sequence shown here is derived from an EMBL/GenBank/DDBJ whole genome shotgun (WGS) entry which is preliminary data.</text>
</comment>
<keyword evidence="8 12" id="KW-0798">TonB box</keyword>
<keyword evidence="4" id="KW-0410">Iron transport</keyword>
<dbReference type="AlphaFoldDB" id="H1Q3V5"/>